<feature type="domain" description="HTH arsR-type" evidence="1">
    <location>
        <begin position="10"/>
        <end position="105"/>
    </location>
</feature>
<dbReference type="PROSITE" id="PS50987">
    <property type="entry name" value="HTH_ARSR_2"/>
    <property type="match status" value="1"/>
</dbReference>
<evidence type="ECO:0000259" key="1">
    <source>
        <dbReference type="PROSITE" id="PS50987"/>
    </source>
</evidence>
<proteinExistence type="predicted"/>
<dbReference type="EMBL" id="BAAAGS010000075">
    <property type="protein sequence ID" value="GAA0557838.1"/>
    <property type="molecule type" value="Genomic_DNA"/>
</dbReference>
<dbReference type="PANTHER" id="PTHR39168:SF1">
    <property type="entry name" value="TRANSCRIPTIONAL REGULATORY PROTEIN"/>
    <property type="match status" value="1"/>
</dbReference>
<evidence type="ECO:0000313" key="2">
    <source>
        <dbReference type="EMBL" id="GAA0557838.1"/>
    </source>
</evidence>
<dbReference type="InterPro" id="IPR011991">
    <property type="entry name" value="ArsR-like_HTH"/>
</dbReference>
<accession>A0ABN1E3A9</accession>
<dbReference type="PANTHER" id="PTHR39168">
    <property type="entry name" value="TRANSCRIPTIONAL REGULATOR-RELATED"/>
    <property type="match status" value="1"/>
</dbReference>
<dbReference type="Gene3D" id="1.10.10.10">
    <property type="entry name" value="Winged helix-like DNA-binding domain superfamily/Winged helix DNA-binding domain"/>
    <property type="match status" value="1"/>
</dbReference>
<dbReference type="InterPro" id="IPR036388">
    <property type="entry name" value="WH-like_DNA-bd_sf"/>
</dbReference>
<dbReference type="Proteomes" id="UP001500729">
    <property type="component" value="Unassembled WGS sequence"/>
</dbReference>
<dbReference type="InterPro" id="IPR001845">
    <property type="entry name" value="HTH_ArsR_DNA-bd_dom"/>
</dbReference>
<organism evidence="2 3">
    <name type="scientific">Saccharopolyspora erythraea</name>
    <name type="common">Streptomyces erythraeus</name>
    <dbReference type="NCBI Taxonomy" id="1836"/>
    <lineage>
        <taxon>Bacteria</taxon>
        <taxon>Bacillati</taxon>
        <taxon>Actinomycetota</taxon>
        <taxon>Actinomycetes</taxon>
        <taxon>Pseudonocardiales</taxon>
        <taxon>Pseudonocardiaceae</taxon>
        <taxon>Saccharopolyspora</taxon>
    </lineage>
</organism>
<gene>
    <name evidence="2" type="ORF">GCM10009533_64220</name>
</gene>
<dbReference type="RefSeq" id="WP_231849893.1">
    <property type="nucleotide sequence ID" value="NZ_BAAAGS010000075.1"/>
</dbReference>
<comment type="caution">
    <text evidence="2">The sequence shown here is derived from an EMBL/GenBank/DDBJ whole genome shotgun (WGS) entry which is preliminary data.</text>
</comment>
<dbReference type="SUPFAM" id="SSF46785">
    <property type="entry name" value="Winged helix' DNA-binding domain"/>
    <property type="match status" value="1"/>
</dbReference>
<dbReference type="SMART" id="SM00418">
    <property type="entry name" value="HTH_ARSR"/>
    <property type="match status" value="1"/>
</dbReference>
<keyword evidence="3" id="KW-1185">Reference proteome</keyword>
<protein>
    <submittedName>
        <fullName evidence="2">Metalloregulator ArsR/SmtB family transcription factor</fullName>
    </submittedName>
</protein>
<dbReference type="InterPro" id="IPR036390">
    <property type="entry name" value="WH_DNA-bd_sf"/>
</dbReference>
<dbReference type="Pfam" id="PF12840">
    <property type="entry name" value="HTH_20"/>
    <property type="match status" value="1"/>
</dbReference>
<dbReference type="InterPro" id="IPR052543">
    <property type="entry name" value="HTH_Metal-responsive_Reg"/>
</dbReference>
<dbReference type="CDD" id="cd00090">
    <property type="entry name" value="HTH_ARSR"/>
    <property type="match status" value="1"/>
</dbReference>
<sequence length="262" mass="27672">MGERRGGPGLGAGGDADFTTPAELIGNPARSAMLLALLDGRALPMSMLASEAGVAPSTASAHLSRLVSGGLLRVRGQGRHRYYELASAEVVAALEALARLAPPRPVRSLRAGTRAHALRLARTCYDHVAGHLGVALMQALLEAGAVVGGDGRHDPRVARLDRLSAPGRDLDYRLTDAGWELFSRLGVVVPSGRRRLTAYCVDWTEQRHHLAGAAGSALLTRFEELDWVRRGAKGAPRALGVTDAGRLGFAEHFAIDTEALAA</sequence>
<evidence type="ECO:0000313" key="3">
    <source>
        <dbReference type="Proteomes" id="UP001500729"/>
    </source>
</evidence>
<reference evidence="2 3" key="1">
    <citation type="journal article" date="2019" name="Int. J. Syst. Evol. Microbiol.">
        <title>The Global Catalogue of Microorganisms (GCM) 10K type strain sequencing project: providing services to taxonomists for standard genome sequencing and annotation.</title>
        <authorList>
            <consortium name="The Broad Institute Genomics Platform"/>
            <consortium name="The Broad Institute Genome Sequencing Center for Infectious Disease"/>
            <person name="Wu L."/>
            <person name="Ma J."/>
        </authorList>
    </citation>
    <scope>NUCLEOTIDE SEQUENCE [LARGE SCALE GENOMIC DNA]</scope>
    <source>
        <strain evidence="2 3">JCM 10303</strain>
    </source>
</reference>
<name>A0ABN1E3A9_SACER</name>